<dbReference type="PANTHER" id="PTHR43856:SF1">
    <property type="entry name" value="MITOCHONDRIAL CARDIOLIPIN HYDROLASE"/>
    <property type="match status" value="1"/>
</dbReference>
<dbReference type="AlphaFoldDB" id="A0A0D6P3M0"/>
<reference evidence="14 15" key="1">
    <citation type="submission" date="2012-11" db="EMBL/GenBank/DDBJ databases">
        <title>Whole genome sequence of Acidisphaera rubrifaciens HS-AP3.</title>
        <authorList>
            <person name="Azuma Y."/>
            <person name="Higashiura N."/>
            <person name="Hirakawa H."/>
            <person name="Matsushita K."/>
        </authorList>
    </citation>
    <scope>NUCLEOTIDE SEQUENCE [LARGE SCALE GENOMIC DNA]</scope>
    <source>
        <strain evidence="14 15">HS-AP3</strain>
    </source>
</reference>
<evidence type="ECO:0000256" key="4">
    <source>
        <dbReference type="ARBA" id="ARBA00008664"/>
    </source>
</evidence>
<protein>
    <recommendedName>
        <fullName evidence="6">Phospholipase D</fullName>
        <ecNumber evidence="5">3.1.4.4</ecNumber>
    </recommendedName>
    <alternativeName>
        <fullName evidence="11">Choline phosphatase</fullName>
    </alternativeName>
</protein>
<evidence type="ECO:0000256" key="12">
    <source>
        <dbReference type="SAM" id="SignalP"/>
    </source>
</evidence>
<evidence type="ECO:0000313" key="15">
    <source>
        <dbReference type="Proteomes" id="UP000032680"/>
    </source>
</evidence>
<proteinExistence type="inferred from homology"/>
<evidence type="ECO:0000256" key="10">
    <source>
        <dbReference type="ARBA" id="ARBA00023098"/>
    </source>
</evidence>
<dbReference type="EMBL" id="BANB01000027">
    <property type="protein sequence ID" value="GAN75941.1"/>
    <property type="molecule type" value="Genomic_DNA"/>
</dbReference>
<dbReference type="OrthoDB" id="9762009at2"/>
<evidence type="ECO:0000259" key="13">
    <source>
        <dbReference type="PROSITE" id="PS50035"/>
    </source>
</evidence>
<evidence type="ECO:0000256" key="7">
    <source>
        <dbReference type="ARBA" id="ARBA00022525"/>
    </source>
</evidence>
<gene>
    <name evidence="14" type="ORF">Asru_0027_03</name>
</gene>
<evidence type="ECO:0000256" key="8">
    <source>
        <dbReference type="ARBA" id="ARBA00022801"/>
    </source>
</evidence>
<dbReference type="Gene3D" id="3.30.870.10">
    <property type="entry name" value="Endonuclease Chain A"/>
    <property type="match status" value="1"/>
</dbReference>
<keyword evidence="9" id="KW-0442">Lipid degradation</keyword>
<dbReference type="RefSeq" id="WP_048859696.1">
    <property type="nucleotide sequence ID" value="NZ_BANB01000027.1"/>
</dbReference>
<evidence type="ECO:0000256" key="1">
    <source>
        <dbReference type="ARBA" id="ARBA00000798"/>
    </source>
</evidence>
<dbReference type="GO" id="GO:0004630">
    <property type="term" value="F:phospholipase D activity"/>
    <property type="evidence" value="ECO:0007669"/>
    <property type="project" value="UniProtKB-EC"/>
</dbReference>
<dbReference type="Pfam" id="PF13091">
    <property type="entry name" value="PLDc_2"/>
    <property type="match status" value="1"/>
</dbReference>
<keyword evidence="12" id="KW-0732">Signal</keyword>
<evidence type="ECO:0000256" key="11">
    <source>
        <dbReference type="ARBA" id="ARBA00029594"/>
    </source>
</evidence>
<evidence type="ECO:0000256" key="5">
    <source>
        <dbReference type="ARBA" id="ARBA00012027"/>
    </source>
</evidence>
<keyword evidence="10" id="KW-0443">Lipid metabolism</keyword>
<evidence type="ECO:0000256" key="6">
    <source>
        <dbReference type="ARBA" id="ARBA00018392"/>
    </source>
</evidence>
<evidence type="ECO:0000256" key="2">
    <source>
        <dbReference type="ARBA" id="ARBA00003145"/>
    </source>
</evidence>
<accession>A0A0D6P3M0</accession>
<comment type="similarity">
    <text evidence="4">Belongs to the phospholipase D family.</text>
</comment>
<dbReference type="InterPro" id="IPR051406">
    <property type="entry name" value="PLD_domain"/>
</dbReference>
<feature type="chain" id="PRO_5002309855" description="Phospholipase D" evidence="12">
    <location>
        <begin position="22"/>
        <end position="188"/>
    </location>
</feature>
<comment type="caution">
    <text evidence="14">The sequence shown here is derived from an EMBL/GenBank/DDBJ whole genome shotgun (WGS) entry which is preliminary data.</text>
</comment>
<comment type="subcellular location">
    <subcellularLocation>
        <location evidence="3">Secreted</location>
    </subcellularLocation>
</comment>
<dbReference type="GO" id="GO:0006793">
    <property type="term" value="P:phosphorus metabolic process"/>
    <property type="evidence" value="ECO:0007669"/>
    <property type="project" value="UniProtKB-ARBA"/>
</dbReference>
<dbReference type="InterPro" id="IPR001736">
    <property type="entry name" value="PLipase_D/transphosphatidylase"/>
</dbReference>
<comment type="catalytic activity">
    <reaction evidence="1">
        <text>a 1,2-diacyl-sn-glycero-3-phosphocholine + H2O = a 1,2-diacyl-sn-glycero-3-phosphate + choline + H(+)</text>
        <dbReference type="Rhea" id="RHEA:14445"/>
        <dbReference type="ChEBI" id="CHEBI:15354"/>
        <dbReference type="ChEBI" id="CHEBI:15377"/>
        <dbReference type="ChEBI" id="CHEBI:15378"/>
        <dbReference type="ChEBI" id="CHEBI:57643"/>
        <dbReference type="ChEBI" id="CHEBI:58608"/>
        <dbReference type="EC" id="3.1.4.4"/>
    </reaction>
</comment>
<dbReference type="EC" id="3.1.4.4" evidence="5"/>
<dbReference type="Proteomes" id="UP000032680">
    <property type="component" value="Unassembled WGS sequence"/>
</dbReference>
<feature type="signal peptide" evidence="12">
    <location>
        <begin position="1"/>
        <end position="21"/>
    </location>
</feature>
<comment type="function">
    <text evidence="2">Could be a virulence factor.</text>
</comment>
<evidence type="ECO:0000256" key="9">
    <source>
        <dbReference type="ARBA" id="ARBA00022963"/>
    </source>
</evidence>
<keyword evidence="8" id="KW-0378">Hydrolase</keyword>
<dbReference type="GO" id="GO:0016891">
    <property type="term" value="F:RNA endonuclease activity producing 5'-phosphomonoesters, hydrolytic mechanism"/>
    <property type="evidence" value="ECO:0007669"/>
    <property type="project" value="TreeGrafter"/>
</dbReference>
<name>A0A0D6P3M0_9PROT</name>
<evidence type="ECO:0000256" key="3">
    <source>
        <dbReference type="ARBA" id="ARBA00004613"/>
    </source>
</evidence>
<dbReference type="SUPFAM" id="SSF56024">
    <property type="entry name" value="Phospholipase D/nuclease"/>
    <property type="match status" value="1"/>
</dbReference>
<feature type="domain" description="PLD phosphodiesterase" evidence="13">
    <location>
        <begin position="110"/>
        <end position="137"/>
    </location>
</feature>
<keyword evidence="15" id="KW-1185">Reference proteome</keyword>
<dbReference type="InterPro" id="IPR025202">
    <property type="entry name" value="PLD-like_dom"/>
</dbReference>
<dbReference type="GO" id="GO:0016042">
    <property type="term" value="P:lipid catabolic process"/>
    <property type="evidence" value="ECO:0007669"/>
    <property type="project" value="UniProtKB-KW"/>
</dbReference>
<organism evidence="14 15">
    <name type="scientific">Acidisphaera rubrifaciens HS-AP3</name>
    <dbReference type="NCBI Taxonomy" id="1231350"/>
    <lineage>
        <taxon>Bacteria</taxon>
        <taxon>Pseudomonadati</taxon>
        <taxon>Pseudomonadota</taxon>
        <taxon>Alphaproteobacteria</taxon>
        <taxon>Acetobacterales</taxon>
        <taxon>Acetobacteraceae</taxon>
        <taxon>Acidisphaera</taxon>
    </lineage>
</organism>
<evidence type="ECO:0000313" key="14">
    <source>
        <dbReference type="EMBL" id="GAN75941.1"/>
    </source>
</evidence>
<keyword evidence="7" id="KW-0964">Secreted</keyword>
<dbReference type="PANTHER" id="PTHR43856">
    <property type="entry name" value="CARDIOLIPIN HYDROLASE"/>
    <property type="match status" value="1"/>
</dbReference>
<sequence length="188" mass="20077">MRRAGALLLAACLVVAPVARAFAVPADVTVCFTAGEPCLGRILAAIDAARSEIRMQAYAFTSRPILAALIAAARRGVDVRLLLDASALHDRGGRAASAAAAGLVVLVDAPDGLAHIKAIIIDRHLVIGGSYNYTRAAERRNVEDVTFIDSSPIAADFLRDWNARAAVATPFVPGRARYHRHHAHRRGW</sequence>
<dbReference type="PROSITE" id="PS50035">
    <property type="entry name" value="PLD"/>
    <property type="match status" value="1"/>
</dbReference>
<dbReference type="GO" id="GO:0005576">
    <property type="term" value="C:extracellular region"/>
    <property type="evidence" value="ECO:0007669"/>
    <property type="project" value="UniProtKB-SubCell"/>
</dbReference>